<comment type="caution">
    <text evidence="1">The sequence shown here is derived from an EMBL/GenBank/DDBJ whole genome shotgun (WGS) entry which is preliminary data.</text>
</comment>
<dbReference type="Proteomes" id="UP001367508">
    <property type="component" value="Unassembled WGS sequence"/>
</dbReference>
<sequence length="141" mass="16328">MLKELAEVISVEEEGNSLPYGLLEYEMNDCFLCAHGKLTKILSGCYFDMKKETCSAGLISIYIYIYIWKRKFGYYRKVQELVRKEEPHMVLLKETQKLQVKEGLRAQLWDDNSGARLSLPSMGRMGGFITVGLVKNHIRRK</sequence>
<dbReference type="AlphaFoldDB" id="A0AAN9PZC9"/>
<name>A0AAN9PZC9_CANGL</name>
<accession>A0AAN9PZC9</accession>
<organism evidence="1 2">
    <name type="scientific">Canavalia gladiata</name>
    <name type="common">Sword bean</name>
    <name type="synonym">Dolichos gladiatus</name>
    <dbReference type="NCBI Taxonomy" id="3824"/>
    <lineage>
        <taxon>Eukaryota</taxon>
        <taxon>Viridiplantae</taxon>
        <taxon>Streptophyta</taxon>
        <taxon>Embryophyta</taxon>
        <taxon>Tracheophyta</taxon>
        <taxon>Spermatophyta</taxon>
        <taxon>Magnoliopsida</taxon>
        <taxon>eudicotyledons</taxon>
        <taxon>Gunneridae</taxon>
        <taxon>Pentapetalae</taxon>
        <taxon>rosids</taxon>
        <taxon>fabids</taxon>
        <taxon>Fabales</taxon>
        <taxon>Fabaceae</taxon>
        <taxon>Papilionoideae</taxon>
        <taxon>50 kb inversion clade</taxon>
        <taxon>NPAAA clade</taxon>
        <taxon>indigoferoid/millettioid clade</taxon>
        <taxon>Phaseoleae</taxon>
        <taxon>Canavalia</taxon>
    </lineage>
</organism>
<reference evidence="1 2" key="1">
    <citation type="submission" date="2024-01" db="EMBL/GenBank/DDBJ databases">
        <title>The genomes of 5 underutilized Papilionoideae crops provide insights into root nodulation and disease resistanc.</title>
        <authorList>
            <person name="Jiang F."/>
        </authorList>
    </citation>
    <scope>NUCLEOTIDE SEQUENCE [LARGE SCALE GENOMIC DNA]</scope>
    <source>
        <strain evidence="1">LVBAO_FW01</strain>
        <tissue evidence="1">Leaves</tissue>
    </source>
</reference>
<protein>
    <submittedName>
        <fullName evidence="1">Uncharacterized protein</fullName>
    </submittedName>
</protein>
<evidence type="ECO:0000313" key="1">
    <source>
        <dbReference type="EMBL" id="KAK7315364.1"/>
    </source>
</evidence>
<proteinExistence type="predicted"/>
<gene>
    <name evidence="1" type="ORF">VNO77_33908</name>
</gene>
<keyword evidence="2" id="KW-1185">Reference proteome</keyword>
<evidence type="ECO:0000313" key="2">
    <source>
        <dbReference type="Proteomes" id="UP001367508"/>
    </source>
</evidence>
<dbReference type="EMBL" id="JAYMYQ010000008">
    <property type="protein sequence ID" value="KAK7315364.1"/>
    <property type="molecule type" value="Genomic_DNA"/>
</dbReference>